<reference evidence="1" key="1">
    <citation type="submission" date="2014-09" db="EMBL/GenBank/DDBJ databases">
        <authorList>
            <person name="Magalhaes I.L.F."/>
            <person name="Oliveira U."/>
            <person name="Santos F.R."/>
            <person name="Vidigal T.H.D.A."/>
            <person name="Brescovit A.D."/>
            <person name="Santos A.J."/>
        </authorList>
    </citation>
    <scope>NUCLEOTIDE SEQUENCE</scope>
    <source>
        <tissue evidence="1">Shoot tissue taken approximately 20 cm above the soil surface</tissue>
    </source>
</reference>
<name>A0A0A9C0I0_ARUDO</name>
<reference evidence="1" key="2">
    <citation type="journal article" date="2015" name="Data Brief">
        <title>Shoot transcriptome of the giant reed, Arundo donax.</title>
        <authorList>
            <person name="Barrero R.A."/>
            <person name="Guerrero F.D."/>
            <person name="Moolhuijzen P."/>
            <person name="Goolsby J.A."/>
            <person name="Tidwell J."/>
            <person name="Bellgard S.E."/>
            <person name="Bellgard M.I."/>
        </authorList>
    </citation>
    <scope>NUCLEOTIDE SEQUENCE</scope>
    <source>
        <tissue evidence="1">Shoot tissue taken approximately 20 cm above the soil surface</tissue>
    </source>
</reference>
<organism evidence="1">
    <name type="scientific">Arundo donax</name>
    <name type="common">Giant reed</name>
    <name type="synonym">Donax arundinaceus</name>
    <dbReference type="NCBI Taxonomy" id="35708"/>
    <lineage>
        <taxon>Eukaryota</taxon>
        <taxon>Viridiplantae</taxon>
        <taxon>Streptophyta</taxon>
        <taxon>Embryophyta</taxon>
        <taxon>Tracheophyta</taxon>
        <taxon>Spermatophyta</taxon>
        <taxon>Magnoliopsida</taxon>
        <taxon>Liliopsida</taxon>
        <taxon>Poales</taxon>
        <taxon>Poaceae</taxon>
        <taxon>PACMAD clade</taxon>
        <taxon>Arundinoideae</taxon>
        <taxon>Arundineae</taxon>
        <taxon>Arundo</taxon>
    </lineage>
</organism>
<accession>A0A0A9C0I0</accession>
<dbReference type="AlphaFoldDB" id="A0A0A9C0I0"/>
<proteinExistence type="predicted"/>
<sequence length="45" mass="5052">MLQCKIGNDKIYLKFVALSCYVSLSAFQMAKKLRSLALKAQLMSP</sequence>
<protein>
    <submittedName>
        <fullName evidence="1">Uncharacterized protein</fullName>
    </submittedName>
</protein>
<dbReference type="EMBL" id="GBRH01230980">
    <property type="protein sequence ID" value="JAD66915.1"/>
    <property type="molecule type" value="Transcribed_RNA"/>
</dbReference>
<evidence type="ECO:0000313" key="1">
    <source>
        <dbReference type="EMBL" id="JAD66915.1"/>
    </source>
</evidence>